<evidence type="ECO:0000313" key="1">
    <source>
        <dbReference type="Proteomes" id="UP000504633"/>
    </source>
</evidence>
<keyword evidence="1" id="KW-1185">Reference proteome</keyword>
<organism evidence="1 2">
    <name type="scientific">Drosophila hydei</name>
    <name type="common">Fruit fly</name>
    <dbReference type="NCBI Taxonomy" id="7224"/>
    <lineage>
        <taxon>Eukaryota</taxon>
        <taxon>Metazoa</taxon>
        <taxon>Ecdysozoa</taxon>
        <taxon>Arthropoda</taxon>
        <taxon>Hexapoda</taxon>
        <taxon>Insecta</taxon>
        <taxon>Pterygota</taxon>
        <taxon>Neoptera</taxon>
        <taxon>Endopterygota</taxon>
        <taxon>Diptera</taxon>
        <taxon>Brachycera</taxon>
        <taxon>Muscomorpha</taxon>
        <taxon>Ephydroidea</taxon>
        <taxon>Drosophilidae</taxon>
        <taxon>Drosophila</taxon>
    </lineage>
</organism>
<keyword evidence="2" id="KW-0648">Protein biosynthesis</keyword>
<dbReference type="AlphaFoldDB" id="A0A6J1LP64"/>
<evidence type="ECO:0000313" key="2">
    <source>
        <dbReference type="RefSeq" id="XP_023166699.1"/>
    </source>
</evidence>
<dbReference type="GeneID" id="111596639"/>
<gene>
    <name evidence="2" type="primary">LOC111596639</name>
</gene>
<dbReference type="GO" id="GO:0003746">
    <property type="term" value="F:translation elongation factor activity"/>
    <property type="evidence" value="ECO:0007669"/>
    <property type="project" value="UniProtKB-KW"/>
</dbReference>
<dbReference type="CTD" id="34363"/>
<dbReference type="RefSeq" id="XP_023166699.1">
    <property type="nucleotide sequence ID" value="XM_023310931.2"/>
</dbReference>
<protein>
    <submittedName>
        <fullName evidence="2">Probable elongation factor 1-delta</fullName>
    </submittedName>
</protein>
<name>A0A6J1LP64_DROHY</name>
<dbReference type="OMA" id="YEWLCNV"/>
<reference evidence="2" key="1">
    <citation type="submission" date="2025-08" db="UniProtKB">
        <authorList>
            <consortium name="RefSeq"/>
        </authorList>
    </citation>
    <scope>IDENTIFICATION</scope>
    <source>
        <strain evidence="2">15085-1641.00</strain>
        <tissue evidence="2">Whole body</tissue>
    </source>
</reference>
<dbReference type="KEGG" id="dhe:111596639"/>
<keyword evidence="2" id="KW-0251">Elongation factor</keyword>
<accession>A0A6J1LP64</accession>
<dbReference type="Proteomes" id="UP000504633">
    <property type="component" value="Unplaced"/>
</dbReference>
<dbReference type="OrthoDB" id="331763at2759"/>
<sequence length="114" mass="13030">MDKVWIDKSFYNNAEKLYHESICKTSRSNNCSILASEIAKAREHIQSSLEKIDDITVESSSSLDILGRVAALEAENKEIRNIVSNFTQLYNDILRRISIIENDKISKITNPEQL</sequence>
<proteinExistence type="predicted"/>